<sequence>MREILTLQLGHLGNFTATHFWNLQESYFTYSDQGECLVDHDIHWRPGIGVDGSETFLPRTVIYDLKSEFGSLRKINPLYDGTSESAAAADSLWSAPSIVHKQQAVAPSAYQQSLDAGKEPSPLTTSTVRYWSDFSRVYFHPKSSMQLCDLERQSTTLPFESVATGSELFSFLDKHQDVVDTDWRPFVEECDLMQGTQVFTTMDDAWGGFAASYLEALRDEYPKSCIWVWGLQSPSLGIPGKTRQLRLSNTVQTLHQIYGQSSMLVPLALPPIITDSQEDLDSSSSWHVTALLAAMAEVALTPCRLRGESRQPSLSDLAEMLNIRGNQHLAAAKIMPSIRTQDVAGKNTHTSLFQLGWDGGKTKSRASHVFGEVISQRGPLSSEKDSDAKYKVSPRHVYGESVIKRYKTPLSFPLLNSYPPVFGTVTGKTEVPLRATMTTDTYIYDRMKVLRLQATSLIHTNEREALDNGISEIADAYRDDWSSGSDEDDDDL</sequence>
<keyword evidence="4" id="KW-0496">Mitochondrion</keyword>
<protein>
    <submittedName>
        <fullName evidence="7">Uncharacterized protein</fullName>
    </submittedName>
</protein>
<dbReference type="Gene3D" id="3.40.50.1440">
    <property type="entry name" value="Tubulin/FtsZ, GTPase domain"/>
    <property type="match status" value="1"/>
</dbReference>
<evidence type="ECO:0000259" key="5">
    <source>
        <dbReference type="Pfam" id="PF10644"/>
    </source>
</evidence>
<evidence type="ECO:0000256" key="3">
    <source>
        <dbReference type="ARBA" id="ARBA00008507"/>
    </source>
</evidence>
<dbReference type="GO" id="GO:0005739">
    <property type="term" value="C:mitochondrion"/>
    <property type="evidence" value="ECO:0007669"/>
    <property type="project" value="UniProtKB-SubCell"/>
</dbReference>
<evidence type="ECO:0000259" key="6">
    <source>
        <dbReference type="Pfam" id="PF14881"/>
    </source>
</evidence>
<comment type="subcellular location">
    <subcellularLocation>
        <location evidence="2">Mitochondrion</location>
    </subcellularLocation>
</comment>
<evidence type="ECO:0000256" key="2">
    <source>
        <dbReference type="ARBA" id="ARBA00004173"/>
    </source>
</evidence>
<proteinExistence type="inferred from homology"/>
<dbReference type="PANTHER" id="PTHR13391:SF0">
    <property type="entry name" value="PROTEIN MISATO HOMOLOG 1"/>
    <property type="match status" value="1"/>
</dbReference>
<dbReference type="InterPro" id="IPR019605">
    <property type="entry name" value="Misato_II_tubulin-like"/>
</dbReference>
<comment type="similarity">
    <text evidence="3">Belongs to the misato family.</text>
</comment>
<gene>
    <name evidence="7" type="ORF">UV8b_03723</name>
</gene>
<dbReference type="GO" id="GO:0007005">
    <property type="term" value="P:mitochondrion organization"/>
    <property type="evidence" value="ECO:0007669"/>
    <property type="project" value="InterPro"/>
</dbReference>
<dbReference type="Proteomes" id="UP000027002">
    <property type="component" value="Chromosome 3"/>
</dbReference>
<dbReference type="InterPro" id="IPR049942">
    <property type="entry name" value="DML1/Misato"/>
</dbReference>
<accession>A0A8E5HQ80</accession>
<dbReference type="PANTHER" id="PTHR13391">
    <property type="entry name" value="MITOCHONDRIAL DISTRIBUTION REGULATOR MISATO"/>
    <property type="match status" value="1"/>
</dbReference>
<dbReference type="InterPro" id="IPR029209">
    <property type="entry name" value="DML1/Misato_tubulin"/>
</dbReference>
<dbReference type="SUPFAM" id="SSF52490">
    <property type="entry name" value="Tubulin nucleotide-binding domain-like"/>
    <property type="match status" value="1"/>
</dbReference>
<reference evidence="7" key="1">
    <citation type="submission" date="2020-03" db="EMBL/GenBank/DDBJ databases">
        <title>A mixture of massive structural variations and highly conserved coding sequences in Ustilaginoidea virens genome.</title>
        <authorList>
            <person name="Zhang K."/>
            <person name="Zhao Z."/>
            <person name="Zhang Z."/>
            <person name="Li Y."/>
            <person name="Hsiang T."/>
            <person name="Sun W."/>
        </authorList>
    </citation>
    <scope>NUCLEOTIDE SEQUENCE</scope>
    <source>
        <strain evidence="7">UV-8b</strain>
    </source>
</reference>
<comment type="function">
    <text evidence="1">Involved in the partitioning of the mitochondrial organelle and mitochondrial DNA (mtDNA) inheritance.</text>
</comment>
<dbReference type="OrthoDB" id="271881at2759"/>
<dbReference type="AlphaFoldDB" id="A0A8E5HQ80"/>
<evidence type="ECO:0000313" key="8">
    <source>
        <dbReference type="Proteomes" id="UP000027002"/>
    </source>
</evidence>
<evidence type="ECO:0000313" key="7">
    <source>
        <dbReference type="EMBL" id="QUC19482.1"/>
    </source>
</evidence>
<dbReference type="EMBL" id="CP072755">
    <property type="protein sequence ID" value="QUC19482.1"/>
    <property type="molecule type" value="Genomic_DNA"/>
</dbReference>
<dbReference type="InterPro" id="IPR036525">
    <property type="entry name" value="Tubulin/FtsZ_GTPase_sf"/>
</dbReference>
<feature type="domain" description="Misato Segment II tubulin-like" evidence="5">
    <location>
        <begin position="2"/>
        <end position="115"/>
    </location>
</feature>
<dbReference type="KEGG" id="uvi:66064501"/>
<dbReference type="Pfam" id="PF10644">
    <property type="entry name" value="Misat_Tub_SegII"/>
    <property type="match status" value="1"/>
</dbReference>
<dbReference type="GeneID" id="66064501"/>
<keyword evidence="8" id="KW-1185">Reference proteome</keyword>
<dbReference type="Pfam" id="PF14881">
    <property type="entry name" value="Tubulin_3"/>
    <property type="match status" value="1"/>
</dbReference>
<dbReference type="RefSeq" id="XP_042997155.1">
    <property type="nucleotide sequence ID" value="XM_043141221.1"/>
</dbReference>
<evidence type="ECO:0000256" key="4">
    <source>
        <dbReference type="ARBA" id="ARBA00023128"/>
    </source>
</evidence>
<feature type="domain" description="DML1/Misato tubulin" evidence="6">
    <location>
        <begin position="121"/>
        <end position="305"/>
    </location>
</feature>
<name>A0A8E5HQ80_USTVR</name>
<evidence type="ECO:0000256" key="1">
    <source>
        <dbReference type="ARBA" id="ARBA00003757"/>
    </source>
</evidence>
<organism evidence="7 8">
    <name type="scientific">Ustilaginoidea virens</name>
    <name type="common">Rice false smut fungus</name>
    <name type="synonym">Villosiclava virens</name>
    <dbReference type="NCBI Taxonomy" id="1159556"/>
    <lineage>
        <taxon>Eukaryota</taxon>
        <taxon>Fungi</taxon>
        <taxon>Dikarya</taxon>
        <taxon>Ascomycota</taxon>
        <taxon>Pezizomycotina</taxon>
        <taxon>Sordariomycetes</taxon>
        <taxon>Hypocreomycetidae</taxon>
        <taxon>Hypocreales</taxon>
        <taxon>Clavicipitaceae</taxon>
        <taxon>Ustilaginoidea</taxon>
    </lineage>
</organism>